<sequence>MSPPSPSSPSPFKRSTSLPSPTIKKSRSLPSTSLKTPKDFLTEHTRIIGSIRALDHVPTSLAHQTDLVKSLEGRLDLARWRMEKKKDQRQSAIPKRGNSIKRNESWRSTGSSRESIGWRLINKVSRRKGSTSDEEYVEDNPMRDQTLYGLEEELRQAKTLHAQLLDADRKHSLLRAELDRFYSAVLHLAELELPHKDELEERMNLAQTAYDRVQETFNSEVHALESLTKAGRALIDCQHKLQEAVEYCTFGLPGRGSMINTLEGVHVLASVIQAHIQQAQYVSPAVARFAPLTIPQGCVCLTCIQYTS</sequence>
<evidence type="ECO:0000313" key="1">
    <source>
        <dbReference type="EMBL" id="TFK71197.1"/>
    </source>
</evidence>
<gene>
    <name evidence="1" type="ORF">BDN72DRAFT_474665</name>
</gene>
<protein>
    <submittedName>
        <fullName evidence="1">Uncharacterized protein</fullName>
    </submittedName>
</protein>
<dbReference type="Proteomes" id="UP000308600">
    <property type="component" value="Unassembled WGS sequence"/>
</dbReference>
<organism evidence="1 2">
    <name type="scientific">Pluteus cervinus</name>
    <dbReference type="NCBI Taxonomy" id="181527"/>
    <lineage>
        <taxon>Eukaryota</taxon>
        <taxon>Fungi</taxon>
        <taxon>Dikarya</taxon>
        <taxon>Basidiomycota</taxon>
        <taxon>Agaricomycotina</taxon>
        <taxon>Agaricomycetes</taxon>
        <taxon>Agaricomycetidae</taxon>
        <taxon>Agaricales</taxon>
        <taxon>Pluteineae</taxon>
        <taxon>Pluteaceae</taxon>
        <taxon>Pluteus</taxon>
    </lineage>
</organism>
<accession>A0ACD3B1T4</accession>
<evidence type="ECO:0000313" key="2">
    <source>
        <dbReference type="Proteomes" id="UP000308600"/>
    </source>
</evidence>
<dbReference type="EMBL" id="ML208301">
    <property type="protein sequence ID" value="TFK71197.1"/>
    <property type="molecule type" value="Genomic_DNA"/>
</dbReference>
<reference evidence="1 2" key="1">
    <citation type="journal article" date="2019" name="Nat. Ecol. Evol.">
        <title>Megaphylogeny resolves global patterns of mushroom evolution.</title>
        <authorList>
            <person name="Varga T."/>
            <person name="Krizsan K."/>
            <person name="Foldi C."/>
            <person name="Dima B."/>
            <person name="Sanchez-Garcia M."/>
            <person name="Sanchez-Ramirez S."/>
            <person name="Szollosi G.J."/>
            <person name="Szarkandi J.G."/>
            <person name="Papp V."/>
            <person name="Albert L."/>
            <person name="Andreopoulos W."/>
            <person name="Angelini C."/>
            <person name="Antonin V."/>
            <person name="Barry K.W."/>
            <person name="Bougher N.L."/>
            <person name="Buchanan P."/>
            <person name="Buyck B."/>
            <person name="Bense V."/>
            <person name="Catcheside P."/>
            <person name="Chovatia M."/>
            <person name="Cooper J."/>
            <person name="Damon W."/>
            <person name="Desjardin D."/>
            <person name="Finy P."/>
            <person name="Geml J."/>
            <person name="Haridas S."/>
            <person name="Hughes K."/>
            <person name="Justo A."/>
            <person name="Karasinski D."/>
            <person name="Kautmanova I."/>
            <person name="Kiss B."/>
            <person name="Kocsube S."/>
            <person name="Kotiranta H."/>
            <person name="LaButti K.M."/>
            <person name="Lechner B.E."/>
            <person name="Liimatainen K."/>
            <person name="Lipzen A."/>
            <person name="Lukacs Z."/>
            <person name="Mihaltcheva S."/>
            <person name="Morgado L.N."/>
            <person name="Niskanen T."/>
            <person name="Noordeloos M.E."/>
            <person name="Ohm R.A."/>
            <person name="Ortiz-Santana B."/>
            <person name="Ovrebo C."/>
            <person name="Racz N."/>
            <person name="Riley R."/>
            <person name="Savchenko A."/>
            <person name="Shiryaev A."/>
            <person name="Soop K."/>
            <person name="Spirin V."/>
            <person name="Szebenyi C."/>
            <person name="Tomsovsky M."/>
            <person name="Tulloss R.E."/>
            <person name="Uehling J."/>
            <person name="Grigoriev I.V."/>
            <person name="Vagvolgyi C."/>
            <person name="Papp T."/>
            <person name="Martin F.M."/>
            <person name="Miettinen O."/>
            <person name="Hibbett D.S."/>
            <person name="Nagy L.G."/>
        </authorList>
    </citation>
    <scope>NUCLEOTIDE SEQUENCE [LARGE SCALE GENOMIC DNA]</scope>
    <source>
        <strain evidence="1 2">NL-1719</strain>
    </source>
</reference>
<name>A0ACD3B1T4_9AGAR</name>
<keyword evidence="2" id="KW-1185">Reference proteome</keyword>
<proteinExistence type="predicted"/>